<gene>
    <name evidence="12" type="ORF">SAMN05421829_11287</name>
</gene>
<dbReference type="NCBIfam" id="TIGR01536">
    <property type="entry name" value="asn_synth_AEB"/>
    <property type="match status" value="1"/>
</dbReference>
<evidence type="ECO:0000259" key="11">
    <source>
        <dbReference type="PROSITE" id="PS51278"/>
    </source>
</evidence>
<dbReference type="InterPro" id="IPR033738">
    <property type="entry name" value="AsnB_N"/>
</dbReference>
<feature type="binding site" evidence="9">
    <location>
        <position position="288"/>
    </location>
    <ligand>
        <name>ATP</name>
        <dbReference type="ChEBI" id="CHEBI:30616"/>
    </ligand>
</feature>
<keyword evidence="5 9" id="KW-0067">ATP-binding</keyword>
<dbReference type="CDD" id="cd01991">
    <property type="entry name" value="Asn_synthase_B_C"/>
    <property type="match status" value="1"/>
</dbReference>
<dbReference type="Pfam" id="PF00733">
    <property type="entry name" value="Asn_synthase"/>
    <property type="match status" value="1"/>
</dbReference>
<dbReference type="InterPro" id="IPR001962">
    <property type="entry name" value="Asn_synthase"/>
</dbReference>
<dbReference type="RefSeq" id="WP_076603369.1">
    <property type="nucleotide sequence ID" value="NZ_FTMD01000012.1"/>
</dbReference>
<dbReference type="Proteomes" id="UP000186819">
    <property type="component" value="Unassembled WGS sequence"/>
</dbReference>
<dbReference type="PANTHER" id="PTHR43284">
    <property type="entry name" value="ASPARAGINE SYNTHETASE (GLUTAMINE-HYDROLYZING)"/>
    <property type="match status" value="1"/>
</dbReference>
<keyword evidence="13" id="KW-1185">Reference proteome</keyword>
<evidence type="ECO:0000256" key="2">
    <source>
        <dbReference type="ARBA" id="ARBA00005752"/>
    </source>
</evidence>
<protein>
    <recommendedName>
        <fullName evidence="3">asparagine synthase (glutamine-hydrolyzing)</fullName>
        <ecNumber evidence="3">6.3.5.4</ecNumber>
    </recommendedName>
</protein>
<keyword evidence="4 9" id="KW-0547">Nucleotide-binding</keyword>
<feature type="active site" description="For GATase activity" evidence="8">
    <location>
        <position position="2"/>
    </location>
</feature>
<dbReference type="PANTHER" id="PTHR43284:SF1">
    <property type="entry name" value="ASPARAGINE SYNTHETASE"/>
    <property type="match status" value="1"/>
</dbReference>
<dbReference type="CDD" id="cd00712">
    <property type="entry name" value="AsnB"/>
    <property type="match status" value="1"/>
</dbReference>
<dbReference type="OrthoDB" id="9763290at2"/>
<evidence type="ECO:0000256" key="8">
    <source>
        <dbReference type="PIRSR" id="PIRSR001589-1"/>
    </source>
</evidence>
<comment type="catalytic activity">
    <reaction evidence="7">
        <text>L-aspartate + L-glutamine + ATP + H2O = L-asparagine + L-glutamate + AMP + diphosphate + H(+)</text>
        <dbReference type="Rhea" id="RHEA:12228"/>
        <dbReference type="ChEBI" id="CHEBI:15377"/>
        <dbReference type="ChEBI" id="CHEBI:15378"/>
        <dbReference type="ChEBI" id="CHEBI:29985"/>
        <dbReference type="ChEBI" id="CHEBI:29991"/>
        <dbReference type="ChEBI" id="CHEBI:30616"/>
        <dbReference type="ChEBI" id="CHEBI:33019"/>
        <dbReference type="ChEBI" id="CHEBI:58048"/>
        <dbReference type="ChEBI" id="CHEBI:58359"/>
        <dbReference type="ChEBI" id="CHEBI:456215"/>
        <dbReference type="EC" id="6.3.5.4"/>
    </reaction>
</comment>
<comment type="similarity">
    <text evidence="2">Belongs to the asparagine synthetase family.</text>
</comment>
<dbReference type="AlphaFoldDB" id="A0A1N6ZP08"/>
<evidence type="ECO:0000256" key="9">
    <source>
        <dbReference type="PIRSR" id="PIRSR001589-2"/>
    </source>
</evidence>
<evidence type="ECO:0000256" key="4">
    <source>
        <dbReference type="ARBA" id="ARBA00022741"/>
    </source>
</evidence>
<feature type="binding site" evidence="9">
    <location>
        <begin position="361"/>
        <end position="362"/>
    </location>
    <ligand>
        <name>ATP</name>
        <dbReference type="ChEBI" id="CHEBI:30616"/>
    </ligand>
</feature>
<feature type="binding site" evidence="9">
    <location>
        <position position="99"/>
    </location>
    <ligand>
        <name>L-glutamine</name>
        <dbReference type="ChEBI" id="CHEBI:58359"/>
    </ligand>
</feature>
<dbReference type="InterPro" id="IPR017932">
    <property type="entry name" value="GATase_2_dom"/>
</dbReference>
<dbReference type="SUPFAM" id="SSF52402">
    <property type="entry name" value="Adenine nucleotide alpha hydrolases-like"/>
    <property type="match status" value="1"/>
</dbReference>
<evidence type="ECO:0000313" key="13">
    <source>
        <dbReference type="Proteomes" id="UP000186819"/>
    </source>
</evidence>
<dbReference type="Pfam" id="PF13537">
    <property type="entry name" value="GATase_7"/>
    <property type="match status" value="1"/>
</dbReference>
<keyword evidence="8" id="KW-0061">Asparagine biosynthesis</keyword>
<evidence type="ECO:0000256" key="5">
    <source>
        <dbReference type="ARBA" id="ARBA00022840"/>
    </source>
</evidence>
<feature type="domain" description="Glutamine amidotransferase type-2" evidence="11">
    <location>
        <begin position="2"/>
        <end position="213"/>
    </location>
</feature>
<dbReference type="InterPro" id="IPR029055">
    <property type="entry name" value="Ntn_hydrolases_N"/>
</dbReference>
<comment type="pathway">
    <text evidence="1">Amino-acid biosynthesis; L-asparagine biosynthesis; L-asparagine from L-aspartate (L-Gln route): step 1/1.</text>
</comment>
<dbReference type="Gene3D" id="3.40.50.620">
    <property type="entry name" value="HUPs"/>
    <property type="match status" value="1"/>
</dbReference>
<dbReference type="EMBL" id="FTMD01000012">
    <property type="protein sequence ID" value="SIR28534.1"/>
    <property type="molecule type" value="Genomic_DNA"/>
</dbReference>
<dbReference type="STRING" id="34027.SAMN05421829_11287"/>
<accession>A0A1N6ZP08</accession>
<organism evidence="12 13">
    <name type="scientific">Aromatoleum tolulyticum</name>
    <dbReference type="NCBI Taxonomy" id="34027"/>
    <lineage>
        <taxon>Bacteria</taxon>
        <taxon>Pseudomonadati</taxon>
        <taxon>Pseudomonadota</taxon>
        <taxon>Betaproteobacteria</taxon>
        <taxon>Rhodocyclales</taxon>
        <taxon>Rhodocyclaceae</taxon>
        <taxon>Aromatoleum</taxon>
    </lineage>
</organism>
<dbReference type="GO" id="GO:0005829">
    <property type="term" value="C:cytosol"/>
    <property type="evidence" value="ECO:0007669"/>
    <property type="project" value="TreeGrafter"/>
</dbReference>
<dbReference type="Gene3D" id="3.60.20.10">
    <property type="entry name" value="Glutamine Phosphoribosylpyrophosphate, subunit 1, domain 1"/>
    <property type="match status" value="1"/>
</dbReference>
<dbReference type="SUPFAM" id="SSF56235">
    <property type="entry name" value="N-terminal nucleophile aminohydrolases (Ntn hydrolases)"/>
    <property type="match status" value="1"/>
</dbReference>
<dbReference type="GO" id="GO:0004066">
    <property type="term" value="F:asparagine synthase (glutamine-hydrolyzing) activity"/>
    <property type="evidence" value="ECO:0007669"/>
    <property type="project" value="UniProtKB-EC"/>
</dbReference>
<sequence length="617" mass="69416">MCGLAFLHDHRTSPDHAALHMERALAALHHRGPDDGRVEHAGGAVLGHRRLSIIDLAGSPQPMQDPSARYVLAYNGEIYNYTEVRHRLAPRWHFRTHGDTEVLLAGLILEGERFLEGLEGMWAFAFWDAREKTLLLGRDRMGKKPLFVQELPDGGLACASELPALRQLGDDPWHEDIDSTADYLRYGYTMPGRSAWREVREILPGHVGHWHPGGTLDQRAWWQLRVRRFDGNSSAAQQALRTAMTAAVRRRMVADVEVGAFLSGGVDSTLVCALVRQELGLPLKTFTIGFTEAAFDERRYARLAADSLDTDHYEEVLAGWDEPELERLLLNHVGQPFADASLLPTALVSRVAAQRVKVALSGDGGDELFSGYQRYQARNILRWYSRLPAGLRHLAERAVRALPEPTAHHSRSVLKKAHLFLDVVGRQQAETPYFAPLMFAPAQLHRLAPDLDGRGHPPPGIPESTAPDDIARMMFADALIYLPQDILVKVDRASMAHSLETRAPFLDREVVELAFSLPRTWHRRGTRGKRMLHESFADRLPASLWRRRKQGFGVPIHAWFRGGLGERLLALAHEDTGGPLHPAAVSMLIAEHRSGTRDHGYRLWALYAYLLWKRQRP</sequence>
<evidence type="ECO:0000256" key="3">
    <source>
        <dbReference type="ARBA" id="ARBA00012737"/>
    </source>
</evidence>
<dbReference type="GO" id="GO:0005524">
    <property type="term" value="F:ATP binding"/>
    <property type="evidence" value="ECO:0007669"/>
    <property type="project" value="UniProtKB-KW"/>
</dbReference>
<feature type="site" description="Important for beta-aspartyl-AMP intermediate formation" evidence="10">
    <location>
        <position position="363"/>
    </location>
</feature>
<name>A0A1N6ZP08_9RHOO</name>
<reference evidence="13" key="1">
    <citation type="submission" date="2017-01" db="EMBL/GenBank/DDBJ databases">
        <authorList>
            <person name="Varghese N."/>
            <person name="Submissions S."/>
        </authorList>
    </citation>
    <scope>NUCLEOTIDE SEQUENCE [LARGE SCALE GENOMIC DNA]</scope>
    <source>
        <strain evidence="13">ATCC 51758</strain>
    </source>
</reference>
<dbReference type="InterPro" id="IPR014729">
    <property type="entry name" value="Rossmann-like_a/b/a_fold"/>
</dbReference>
<dbReference type="PIRSF" id="PIRSF001589">
    <property type="entry name" value="Asn_synthetase_glu-h"/>
    <property type="match status" value="1"/>
</dbReference>
<dbReference type="GO" id="GO:0006529">
    <property type="term" value="P:asparagine biosynthetic process"/>
    <property type="evidence" value="ECO:0007669"/>
    <property type="project" value="UniProtKB-KW"/>
</dbReference>
<dbReference type="EC" id="6.3.5.4" evidence="3"/>
<dbReference type="InterPro" id="IPR006426">
    <property type="entry name" value="Asn_synth_AEB"/>
</dbReference>
<evidence type="ECO:0000313" key="12">
    <source>
        <dbReference type="EMBL" id="SIR28534.1"/>
    </source>
</evidence>
<keyword evidence="6 8" id="KW-0315">Glutamine amidotransferase</keyword>
<proteinExistence type="inferred from homology"/>
<evidence type="ECO:0000256" key="1">
    <source>
        <dbReference type="ARBA" id="ARBA00005187"/>
    </source>
</evidence>
<dbReference type="InterPro" id="IPR051786">
    <property type="entry name" value="ASN_synthetase/amidase"/>
</dbReference>
<keyword evidence="8" id="KW-0028">Amino-acid biosynthesis</keyword>
<evidence type="ECO:0000256" key="7">
    <source>
        <dbReference type="ARBA" id="ARBA00048741"/>
    </source>
</evidence>
<evidence type="ECO:0000256" key="10">
    <source>
        <dbReference type="PIRSR" id="PIRSR001589-3"/>
    </source>
</evidence>
<evidence type="ECO:0000256" key="6">
    <source>
        <dbReference type="ARBA" id="ARBA00022962"/>
    </source>
</evidence>
<dbReference type="PROSITE" id="PS51278">
    <property type="entry name" value="GATASE_TYPE_2"/>
    <property type="match status" value="1"/>
</dbReference>